<dbReference type="GO" id="GO:0016755">
    <property type="term" value="F:aminoacyltransferase activity"/>
    <property type="evidence" value="ECO:0007669"/>
    <property type="project" value="InterPro"/>
</dbReference>
<dbReference type="Gene3D" id="3.40.630.30">
    <property type="match status" value="2"/>
</dbReference>
<dbReference type="SUPFAM" id="SSF55729">
    <property type="entry name" value="Acyl-CoA N-acyltransferases (Nat)"/>
    <property type="match status" value="2"/>
</dbReference>
<dbReference type="Gene3D" id="1.20.58.90">
    <property type="match status" value="1"/>
</dbReference>
<protein>
    <submittedName>
        <fullName evidence="8">Methicillin resistance protein</fullName>
        <ecNumber evidence="8">2.3.2.-</ecNumber>
    </submittedName>
</protein>
<evidence type="ECO:0000256" key="2">
    <source>
        <dbReference type="ARBA" id="ARBA00022679"/>
    </source>
</evidence>
<evidence type="ECO:0000256" key="3">
    <source>
        <dbReference type="ARBA" id="ARBA00022960"/>
    </source>
</evidence>
<evidence type="ECO:0000256" key="1">
    <source>
        <dbReference type="ARBA" id="ARBA00009943"/>
    </source>
</evidence>
<dbReference type="InterPro" id="IPR016181">
    <property type="entry name" value="Acyl_CoA_acyltransferase"/>
</dbReference>
<comment type="caution">
    <text evidence="8">The sequence shown here is derived from an EMBL/GenBank/DDBJ whole genome shotgun (WGS) entry which is preliminary data.</text>
</comment>
<dbReference type="Pfam" id="PF02388">
    <property type="entry name" value="FemAB"/>
    <property type="match status" value="1"/>
</dbReference>
<dbReference type="InterPro" id="IPR050644">
    <property type="entry name" value="PG_Glycine_Bridge_Synth"/>
</dbReference>
<evidence type="ECO:0000256" key="6">
    <source>
        <dbReference type="ARBA" id="ARBA00023316"/>
    </source>
</evidence>
<name>K1R7X4_9ZZZZ</name>
<keyword evidence="3" id="KW-0133">Cell shape</keyword>
<evidence type="ECO:0000256" key="4">
    <source>
        <dbReference type="ARBA" id="ARBA00022984"/>
    </source>
</evidence>
<keyword evidence="7" id="KW-0175">Coiled coil</keyword>
<accession>K1R7X4</accession>
<gene>
    <name evidence="8" type="ORF">OBE_17177</name>
</gene>
<comment type="similarity">
    <text evidence="1">Belongs to the FemABX family.</text>
</comment>
<keyword evidence="5 8" id="KW-0012">Acyltransferase</keyword>
<keyword evidence="4" id="KW-0573">Peptidoglycan synthesis</keyword>
<reference evidence="8" key="1">
    <citation type="journal article" date="2013" name="Environ. Microbiol.">
        <title>Microbiota from the distal guts of lean and obese adolescents exhibit partial functional redundancy besides clear differences in community structure.</title>
        <authorList>
            <person name="Ferrer M."/>
            <person name="Ruiz A."/>
            <person name="Lanza F."/>
            <person name="Haange S.B."/>
            <person name="Oberbach A."/>
            <person name="Till H."/>
            <person name="Bargiela R."/>
            <person name="Campoy C."/>
            <person name="Segura M.T."/>
            <person name="Richter M."/>
            <person name="von Bergen M."/>
            <person name="Seifert J."/>
            <person name="Suarez A."/>
        </authorList>
    </citation>
    <scope>NUCLEOTIDE SEQUENCE</scope>
</reference>
<dbReference type="EMBL" id="AJWZ01011491">
    <property type="protein sequence ID" value="EKC45022.1"/>
    <property type="molecule type" value="Genomic_DNA"/>
</dbReference>
<dbReference type="PROSITE" id="PS51191">
    <property type="entry name" value="FEMABX"/>
    <property type="match status" value="1"/>
</dbReference>
<sequence length="430" mass="50877">MKLIEVSKEEFKNLADKSEQITFHQTMEWANLKSVNGWKHFYVSLDDDGKSCGCALLLAKKIPLFNKYMFYSPRGFLVDYKDYKTLENFTKEIKLFVKKNNGIFVKIDPYVAYKEHDNDGKLVQGGFDNSIVVDNLKRLGYKHFGFNLMQDTLQPRWMHVINTDRNMDEVLKDMESKTRQILRKNEKCGITTREIERSELPKFKDIMQHTSDRREFVDRPLSYYEKMWDSLHDSGILKIRVAEIDFNLYEKNTQDELDLIKKELKDRIDKKSNNILKMNQKKYEQRNKQDEESIERLNKQLDKIKKYKEEYGNKTLLGGILFLVYGDEVLSLYGGSLASLMQFQSAYTLHFDGIKYAAQNGYKRYNFYGITGDFREDNPLYGLYLFKKSFGGHVVELVGEFDLIISKFWYNTYKISFSLYHGIKNIKHKK</sequence>
<feature type="coiled-coil region" evidence="7">
    <location>
        <begin position="254"/>
        <end position="314"/>
    </location>
</feature>
<dbReference type="AlphaFoldDB" id="K1R7X4"/>
<dbReference type="InterPro" id="IPR003447">
    <property type="entry name" value="FEMABX"/>
</dbReference>
<dbReference type="PANTHER" id="PTHR36174:SF1">
    <property type="entry name" value="LIPID II:GLYCINE GLYCYLTRANSFERASE"/>
    <property type="match status" value="1"/>
</dbReference>
<evidence type="ECO:0000313" key="8">
    <source>
        <dbReference type="EMBL" id="EKC45022.1"/>
    </source>
</evidence>
<dbReference type="PANTHER" id="PTHR36174">
    <property type="entry name" value="LIPID II:GLYCINE GLYCYLTRANSFERASE"/>
    <property type="match status" value="1"/>
</dbReference>
<evidence type="ECO:0000256" key="7">
    <source>
        <dbReference type="SAM" id="Coils"/>
    </source>
</evidence>
<dbReference type="GO" id="GO:0008360">
    <property type="term" value="P:regulation of cell shape"/>
    <property type="evidence" value="ECO:0007669"/>
    <property type="project" value="UniProtKB-KW"/>
</dbReference>
<proteinExistence type="inferred from homology"/>
<organism evidence="8">
    <name type="scientific">human gut metagenome</name>
    <dbReference type="NCBI Taxonomy" id="408170"/>
    <lineage>
        <taxon>unclassified sequences</taxon>
        <taxon>metagenomes</taxon>
        <taxon>organismal metagenomes</taxon>
    </lineage>
</organism>
<keyword evidence="2 8" id="KW-0808">Transferase</keyword>
<keyword evidence="6" id="KW-0961">Cell wall biogenesis/degradation</keyword>
<evidence type="ECO:0000256" key="5">
    <source>
        <dbReference type="ARBA" id="ARBA00023315"/>
    </source>
</evidence>
<dbReference type="EC" id="2.3.2.-" evidence="8"/>
<dbReference type="GO" id="GO:0009252">
    <property type="term" value="P:peptidoglycan biosynthetic process"/>
    <property type="evidence" value="ECO:0007669"/>
    <property type="project" value="UniProtKB-KW"/>
</dbReference>
<dbReference type="GO" id="GO:0071555">
    <property type="term" value="P:cell wall organization"/>
    <property type="evidence" value="ECO:0007669"/>
    <property type="project" value="UniProtKB-KW"/>
</dbReference>